<sequence>MPTTFGQNTLVKLKVKKRLATHCSPRLTAFGSFYKRAFKCDLTVG</sequence>
<name>A0A0E9PQ45_ANGAN</name>
<reference evidence="1" key="2">
    <citation type="journal article" date="2015" name="Fish Shellfish Immunol.">
        <title>Early steps in the European eel (Anguilla anguilla)-Vibrio vulnificus interaction in the gills: Role of the RtxA13 toxin.</title>
        <authorList>
            <person name="Callol A."/>
            <person name="Pajuelo D."/>
            <person name="Ebbesson L."/>
            <person name="Teles M."/>
            <person name="MacKenzie S."/>
            <person name="Amaro C."/>
        </authorList>
    </citation>
    <scope>NUCLEOTIDE SEQUENCE</scope>
</reference>
<evidence type="ECO:0000313" key="1">
    <source>
        <dbReference type="EMBL" id="JAH06644.1"/>
    </source>
</evidence>
<proteinExistence type="predicted"/>
<dbReference type="AlphaFoldDB" id="A0A0E9PQ45"/>
<accession>A0A0E9PQ45</accession>
<dbReference type="EMBL" id="GBXM01101933">
    <property type="protein sequence ID" value="JAH06644.1"/>
    <property type="molecule type" value="Transcribed_RNA"/>
</dbReference>
<organism evidence="1">
    <name type="scientific">Anguilla anguilla</name>
    <name type="common">European freshwater eel</name>
    <name type="synonym">Muraena anguilla</name>
    <dbReference type="NCBI Taxonomy" id="7936"/>
    <lineage>
        <taxon>Eukaryota</taxon>
        <taxon>Metazoa</taxon>
        <taxon>Chordata</taxon>
        <taxon>Craniata</taxon>
        <taxon>Vertebrata</taxon>
        <taxon>Euteleostomi</taxon>
        <taxon>Actinopterygii</taxon>
        <taxon>Neopterygii</taxon>
        <taxon>Teleostei</taxon>
        <taxon>Anguilliformes</taxon>
        <taxon>Anguillidae</taxon>
        <taxon>Anguilla</taxon>
    </lineage>
</organism>
<protein>
    <submittedName>
        <fullName evidence="1">Uncharacterized protein</fullName>
    </submittedName>
</protein>
<reference evidence="1" key="1">
    <citation type="submission" date="2014-11" db="EMBL/GenBank/DDBJ databases">
        <authorList>
            <person name="Amaro Gonzalez C."/>
        </authorList>
    </citation>
    <scope>NUCLEOTIDE SEQUENCE</scope>
</reference>